<dbReference type="AlphaFoldDB" id="A0A9K3Q1D2"/>
<keyword evidence="1 2" id="KW-0238">DNA-binding</keyword>
<name>A0A9K3Q1D2_9STRA</name>
<accession>A0A9K3Q1D2</accession>
<dbReference type="PANTHER" id="PTHR48112">
    <property type="entry name" value="HIGH MOBILITY GROUP PROTEIN DSP1"/>
    <property type="match status" value="1"/>
</dbReference>
<evidence type="ECO:0000313" key="6">
    <source>
        <dbReference type="EMBL" id="KAG7367181.1"/>
    </source>
</evidence>
<dbReference type="InterPro" id="IPR009071">
    <property type="entry name" value="HMG_box_dom"/>
</dbReference>
<keyword evidence="7" id="KW-1185">Reference proteome</keyword>
<reference evidence="6" key="1">
    <citation type="journal article" date="2021" name="Sci. Rep.">
        <title>Diploid genomic architecture of Nitzschia inconspicua, an elite biomass production diatom.</title>
        <authorList>
            <person name="Oliver A."/>
            <person name="Podell S."/>
            <person name="Pinowska A."/>
            <person name="Traller J.C."/>
            <person name="Smith S.R."/>
            <person name="McClure R."/>
            <person name="Beliaev A."/>
            <person name="Bohutskyi P."/>
            <person name="Hill E.A."/>
            <person name="Rabines A."/>
            <person name="Zheng H."/>
            <person name="Allen L.Z."/>
            <person name="Kuo A."/>
            <person name="Grigoriev I.V."/>
            <person name="Allen A.E."/>
            <person name="Hazlebeck D."/>
            <person name="Allen E.E."/>
        </authorList>
    </citation>
    <scope>NUCLEOTIDE SEQUENCE</scope>
    <source>
        <strain evidence="6">Hildebrandi</strain>
    </source>
</reference>
<dbReference type="GO" id="GO:0003677">
    <property type="term" value="F:DNA binding"/>
    <property type="evidence" value="ECO:0007669"/>
    <property type="project" value="UniProtKB-UniRule"/>
</dbReference>
<dbReference type="InterPro" id="IPR003958">
    <property type="entry name" value="CBFA_NFYB_domain"/>
</dbReference>
<feature type="region of interest" description="Disordered" evidence="4">
    <location>
        <begin position="282"/>
        <end position="331"/>
    </location>
</feature>
<dbReference type="GO" id="GO:0005634">
    <property type="term" value="C:nucleus"/>
    <property type="evidence" value="ECO:0007669"/>
    <property type="project" value="UniProtKB-UniRule"/>
</dbReference>
<dbReference type="Pfam" id="PF00808">
    <property type="entry name" value="CBFD_NFYB_HMF"/>
    <property type="match status" value="1"/>
</dbReference>
<keyword evidence="3" id="KW-0175">Coiled coil</keyword>
<feature type="compositionally biased region" description="Acidic residues" evidence="4">
    <location>
        <begin position="14"/>
        <end position="23"/>
    </location>
</feature>
<gene>
    <name evidence="6" type="ORF">IV203_029851</name>
</gene>
<evidence type="ECO:0000256" key="2">
    <source>
        <dbReference type="PROSITE-ProRule" id="PRU00267"/>
    </source>
</evidence>
<dbReference type="CDD" id="cd22929">
    <property type="entry name" value="HFD_POLE4-like"/>
    <property type="match status" value="1"/>
</dbReference>
<evidence type="ECO:0000256" key="4">
    <source>
        <dbReference type="SAM" id="MobiDB-lite"/>
    </source>
</evidence>
<reference evidence="6" key="2">
    <citation type="submission" date="2021-04" db="EMBL/GenBank/DDBJ databases">
        <authorList>
            <person name="Podell S."/>
        </authorList>
    </citation>
    <scope>NUCLEOTIDE SEQUENCE</scope>
    <source>
        <strain evidence="6">Hildebrandi</strain>
    </source>
</reference>
<dbReference type="Pfam" id="PF00505">
    <property type="entry name" value="HMG_box"/>
    <property type="match status" value="1"/>
</dbReference>
<dbReference type="EMBL" id="JAGRRH010000007">
    <property type="protein sequence ID" value="KAG7367181.1"/>
    <property type="molecule type" value="Genomic_DNA"/>
</dbReference>
<dbReference type="PROSITE" id="PS50118">
    <property type="entry name" value="HMG_BOX_2"/>
    <property type="match status" value="1"/>
</dbReference>
<organism evidence="6 7">
    <name type="scientific">Nitzschia inconspicua</name>
    <dbReference type="NCBI Taxonomy" id="303405"/>
    <lineage>
        <taxon>Eukaryota</taxon>
        <taxon>Sar</taxon>
        <taxon>Stramenopiles</taxon>
        <taxon>Ochrophyta</taxon>
        <taxon>Bacillariophyta</taxon>
        <taxon>Bacillariophyceae</taxon>
        <taxon>Bacillariophycidae</taxon>
        <taxon>Bacillariales</taxon>
        <taxon>Bacillariaceae</taxon>
        <taxon>Nitzschia</taxon>
    </lineage>
</organism>
<feature type="DNA-binding region" description="HMG box" evidence="2">
    <location>
        <begin position="98"/>
        <end position="166"/>
    </location>
</feature>
<evidence type="ECO:0000256" key="1">
    <source>
        <dbReference type="ARBA" id="ARBA00023125"/>
    </source>
</evidence>
<protein>
    <submittedName>
        <fullName evidence="6">HMG high mobility group box-containing protein</fullName>
    </submittedName>
</protein>
<feature type="region of interest" description="Disordered" evidence="4">
    <location>
        <begin position="1"/>
        <end position="82"/>
    </location>
</feature>
<dbReference type="OrthoDB" id="1919336at2759"/>
<feature type="domain" description="HMG box" evidence="5">
    <location>
        <begin position="98"/>
        <end position="166"/>
    </location>
</feature>
<proteinExistence type="predicted"/>
<feature type="compositionally biased region" description="Basic and acidic residues" evidence="4">
    <location>
        <begin position="58"/>
        <end position="72"/>
    </location>
</feature>
<dbReference type="InterPro" id="IPR050342">
    <property type="entry name" value="HMGB"/>
</dbReference>
<sequence>MEEATTNDPKIADDEPDTGDDEDGQKYSNRTLPIGEDNADGKDSHQEANQTDSSGEDINDHVADESNDDDKNGIISDNDLNDDKRKAAALAALPPRPVKRSRTAYFIFADENRAKIQSEHPGEGVAFIARKLGQQWAQIAQQEKEVYQQKAAKEREQVAAQLEEYNKALQKAGLQVKDLIDDDGKTKKNNGPKDPLEMVFPVARIRKIAKLDPEVKNLSKEALQLVVKCAELFTAKLGQETTGVARMQNRRTLLPQDVAHVCRHRDPFLFLKDDIQDLVVAQQQHAKDQQQEDENAEGATTSKAPSKKDALREAAASGSKPLTAYFGAPNN</sequence>
<dbReference type="SMART" id="SM00398">
    <property type="entry name" value="HMG"/>
    <property type="match status" value="1"/>
</dbReference>
<keyword evidence="2" id="KW-0539">Nucleus</keyword>
<comment type="caution">
    <text evidence="6">The sequence shown here is derived from an EMBL/GenBank/DDBJ whole genome shotgun (WGS) entry which is preliminary data.</text>
</comment>
<evidence type="ECO:0000259" key="5">
    <source>
        <dbReference type="PROSITE" id="PS50118"/>
    </source>
</evidence>
<dbReference type="Proteomes" id="UP000693970">
    <property type="component" value="Unassembled WGS sequence"/>
</dbReference>
<evidence type="ECO:0000256" key="3">
    <source>
        <dbReference type="SAM" id="Coils"/>
    </source>
</evidence>
<feature type="coiled-coil region" evidence="3">
    <location>
        <begin position="137"/>
        <end position="182"/>
    </location>
</feature>
<evidence type="ECO:0000313" key="7">
    <source>
        <dbReference type="Proteomes" id="UP000693970"/>
    </source>
</evidence>